<sequence length="105" mass="11290">MAAAIDLGNGGKGKRCGSDVKNKEEEKEEGRKRGGRHYVELGGRGGGGGGGGGNGIPNLDAEVQEEKGGERWRDKEGWEKDEWWLAYRSGGGERKGKMSKARNTN</sequence>
<evidence type="ECO:0000313" key="3">
    <source>
        <dbReference type="Proteomes" id="UP001341840"/>
    </source>
</evidence>
<keyword evidence="3" id="KW-1185">Reference proteome</keyword>
<protein>
    <submittedName>
        <fullName evidence="2">Uncharacterized protein</fullName>
    </submittedName>
</protein>
<feature type="compositionally biased region" description="Basic and acidic residues" evidence="1">
    <location>
        <begin position="64"/>
        <end position="74"/>
    </location>
</feature>
<comment type="caution">
    <text evidence="2">The sequence shown here is derived from an EMBL/GenBank/DDBJ whole genome shotgun (WGS) entry which is preliminary data.</text>
</comment>
<dbReference type="EMBL" id="JASCZI010181271">
    <property type="protein sequence ID" value="MED6180615.1"/>
    <property type="molecule type" value="Genomic_DNA"/>
</dbReference>
<evidence type="ECO:0000256" key="1">
    <source>
        <dbReference type="SAM" id="MobiDB-lite"/>
    </source>
</evidence>
<proteinExistence type="predicted"/>
<organism evidence="2 3">
    <name type="scientific">Stylosanthes scabra</name>
    <dbReference type="NCBI Taxonomy" id="79078"/>
    <lineage>
        <taxon>Eukaryota</taxon>
        <taxon>Viridiplantae</taxon>
        <taxon>Streptophyta</taxon>
        <taxon>Embryophyta</taxon>
        <taxon>Tracheophyta</taxon>
        <taxon>Spermatophyta</taxon>
        <taxon>Magnoliopsida</taxon>
        <taxon>eudicotyledons</taxon>
        <taxon>Gunneridae</taxon>
        <taxon>Pentapetalae</taxon>
        <taxon>rosids</taxon>
        <taxon>fabids</taxon>
        <taxon>Fabales</taxon>
        <taxon>Fabaceae</taxon>
        <taxon>Papilionoideae</taxon>
        <taxon>50 kb inversion clade</taxon>
        <taxon>dalbergioids sensu lato</taxon>
        <taxon>Dalbergieae</taxon>
        <taxon>Pterocarpus clade</taxon>
        <taxon>Stylosanthes</taxon>
    </lineage>
</organism>
<evidence type="ECO:0000313" key="2">
    <source>
        <dbReference type="EMBL" id="MED6180615.1"/>
    </source>
</evidence>
<gene>
    <name evidence="2" type="ORF">PIB30_011649</name>
</gene>
<feature type="compositionally biased region" description="Basic and acidic residues" evidence="1">
    <location>
        <begin position="16"/>
        <end position="32"/>
    </location>
</feature>
<name>A0ABU6W3Y7_9FABA</name>
<dbReference type="Proteomes" id="UP001341840">
    <property type="component" value="Unassembled WGS sequence"/>
</dbReference>
<reference evidence="2 3" key="1">
    <citation type="journal article" date="2023" name="Plants (Basel)">
        <title>Bridging the Gap: Combining Genomics and Transcriptomics Approaches to Understand Stylosanthes scabra, an Orphan Legume from the Brazilian Caatinga.</title>
        <authorList>
            <person name="Ferreira-Neto J.R.C."/>
            <person name="da Silva M.D."/>
            <person name="Binneck E."/>
            <person name="de Melo N.F."/>
            <person name="da Silva R.H."/>
            <person name="de Melo A.L.T.M."/>
            <person name="Pandolfi V."/>
            <person name="Bustamante F.O."/>
            <person name="Brasileiro-Vidal A.C."/>
            <person name="Benko-Iseppon A.M."/>
        </authorList>
    </citation>
    <scope>NUCLEOTIDE SEQUENCE [LARGE SCALE GENOMIC DNA]</scope>
    <source>
        <tissue evidence="2">Leaves</tissue>
    </source>
</reference>
<accession>A0ABU6W3Y7</accession>
<feature type="compositionally biased region" description="Gly residues" evidence="1">
    <location>
        <begin position="42"/>
        <end position="55"/>
    </location>
</feature>
<feature type="region of interest" description="Disordered" evidence="1">
    <location>
        <begin position="1"/>
        <end position="74"/>
    </location>
</feature>